<name>A0A7J5GPC0_BACUN</name>
<proteinExistence type="predicted"/>
<gene>
    <name evidence="2" type="ORF">GAQ34_23915</name>
</gene>
<organism evidence="2 3">
    <name type="scientific">Bacteroides uniformis</name>
    <dbReference type="NCBI Taxonomy" id="820"/>
    <lineage>
        <taxon>Bacteria</taxon>
        <taxon>Pseudomonadati</taxon>
        <taxon>Bacteroidota</taxon>
        <taxon>Bacteroidia</taxon>
        <taxon>Bacteroidales</taxon>
        <taxon>Bacteroidaceae</taxon>
        <taxon>Bacteroides</taxon>
    </lineage>
</organism>
<evidence type="ECO:0000256" key="1">
    <source>
        <dbReference type="SAM" id="Phobius"/>
    </source>
</evidence>
<sequence>MNILTEIVKIKALGNTITFSVTAGFVLGLKGIYEVIQETIYLYIPLLTMNLMSREYSSGSIKLLYSSPVSSVQIITGKFVSMVVFALFFVIILALPTIVMFISVPHVDITLILAGLLSMFLLILTYCSIGLFMTTLTSYQVVAAVATLSALAFLNYVGGIGQESIFFREITYWLSIKGRASEMVGGLICSDDVIYFLAVILLFLWLSVIKLNNEKTRRSLLSKTMRYALAVCTIIVIGFVSSRPAMMGFYDATRSKQRTLSEESQKVMEQLSGPMTITTYVNIFDKEFDVASPKEQKEDMARFKMYTRFKPEIKMEYVYY</sequence>
<protein>
    <submittedName>
        <fullName evidence="2">ABC transporter permease subunit</fullName>
    </submittedName>
</protein>
<evidence type="ECO:0000313" key="3">
    <source>
        <dbReference type="Proteomes" id="UP000442334"/>
    </source>
</evidence>
<keyword evidence="1" id="KW-0472">Membrane</keyword>
<feature type="transmembrane region" description="Helical" evidence="1">
    <location>
        <begin position="193"/>
        <end position="212"/>
    </location>
</feature>
<comment type="caution">
    <text evidence="2">The sequence shown here is derived from an EMBL/GenBank/DDBJ whole genome shotgun (WGS) entry which is preliminary data.</text>
</comment>
<keyword evidence="1" id="KW-0812">Transmembrane</keyword>
<feature type="non-terminal residue" evidence="2">
    <location>
        <position position="320"/>
    </location>
</feature>
<dbReference type="GO" id="GO:0140359">
    <property type="term" value="F:ABC-type transporter activity"/>
    <property type="evidence" value="ECO:0007669"/>
    <property type="project" value="InterPro"/>
</dbReference>
<feature type="transmembrane region" description="Helical" evidence="1">
    <location>
        <begin position="109"/>
        <end position="132"/>
    </location>
</feature>
<accession>A0A7J5GPC0</accession>
<evidence type="ECO:0000313" key="2">
    <source>
        <dbReference type="EMBL" id="KAB4176507.1"/>
    </source>
</evidence>
<feature type="transmembrane region" description="Helical" evidence="1">
    <location>
        <begin position="79"/>
        <end position="103"/>
    </location>
</feature>
<dbReference type="GO" id="GO:0005886">
    <property type="term" value="C:plasma membrane"/>
    <property type="evidence" value="ECO:0007669"/>
    <property type="project" value="UniProtKB-SubCell"/>
</dbReference>
<feature type="transmembrane region" description="Helical" evidence="1">
    <location>
        <begin position="224"/>
        <end position="241"/>
    </location>
</feature>
<dbReference type="Pfam" id="PF12679">
    <property type="entry name" value="ABC2_membrane_2"/>
    <property type="match status" value="1"/>
</dbReference>
<dbReference type="Proteomes" id="UP000442334">
    <property type="component" value="Unassembled WGS sequence"/>
</dbReference>
<keyword evidence="1" id="KW-1133">Transmembrane helix</keyword>
<dbReference type="EMBL" id="WCUA01000271">
    <property type="protein sequence ID" value="KAB4176507.1"/>
    <property type="molecule type" value="Genomic_DNA"/>
</dbReference>
<dbReference type="AlphaFoldDB" id="A0A7J5GPC0"/>
<feature type="transmembrane region" description="Helical" evidence="1">
    <location>
        <begin position="139"/>
        <end position="158"/>
    </location>
</feature>
<reference evidence="2 3" key="1">
    <citation type="journal article" date="2019" name="Nat. Med.">
        <title>A library of human gut bacterial isolates paired with longitudinal multiomics data enables mechanistic microbiome research.</title>
        <authorList>
            <person name="Poyet M."/>
            <person name="Groussin M."/>
            <person name="Gibbons S.M."/>
            <person name="Avila-Pacheco J."/>
            <person name="Jiang X."/>
            <person name="Kearney S.M."/>
            <person name="Perrotta A.R."/>
            <person name="Berdy B."/>
            <person name="Zhao S."/>
            <person name="Lieberman T.D."/>
            <person name="Swanson P.K."/>
            <person name="Smith M."/>
            <person name="Roesemann S."/>
            <person name="Alexander J.E."/>
            <person name="Rich S.A."/>
            <person name="Livny J."/>
            <person name="Vlamakis H."/>
            <person name="Clish C."/>
            <person name="Bullock K."/>
            <person name="Deik A."/>
            <person name="Scott J."/>
            <person name="Pierce K.A."/>
            <person name="Xavier R.J."/>
            <person name="Alm E.J."/>
        </authorList>
    </citation>
    <scope>NUCLEOTIDE SEQUENCE [LARGE SCALE GENOMIC DNA]</scope>
    <source>
        <strain evidence="2 3">BIOML-A21</strain>
    </source>
</reference>